<dbReference type="InterPro" id="IPR016481">
    <property type="entry name" value="TF_E_archaea"/>
</dbReference>
<dbReference type="STRING" id="933801.Ahos_0809"/>
<evidence type="ECO:0000313" key="7">
    <source>
        <dbReference type="EMBL" id="AEE93695.1"/>
    </source>
</evidence>
<dbReference type="GO" id="GO:0006367">
    <property type="term" value="P:transcription initiation at RNA polymerase II promoter"/>
    <property type="evidence" value="ECO:0007669"/>
    <property type="project" value="InterPro"/>
</dbReference>
<keyword evidence="8" id="KW-1185">Reference proteome</keyword>
<dbReference type="NCBIfam" id="TIGR00373">
    <property type="entry name" value="transcription factor E"/>
    <property type="match status" value="1"/>
</dbReference>
<gene>
    <name evidence="4" type="primary">tfe</name>
    <name evidence="7" type="ordered locus">Ahos_0809</name>
</gene>
<name>F4B818_ACIHW</name>
<dbReference type="HOGENOM" id="CLU_100097_0_0_2"/>
<evidence type="ECO:0000256" key="4">
    <source>
        <dbReference type="HAMAP-Rule" id="MF_01909"/>
    </source>
</evidence>
<evidence type="ECO:0000256" key="1">
    <source>
        <dbReference type="ARBA" id="ARBA00023015"/>
    </source>
</evidence>
<reference key="2">
    <citation type="journal article" date="2011" name="Extremophiles">
        <title>Genomic analyses of Acidianus hospitalis W1 a host for studying crenarchaeal virus and plasmid life cycles.</title>
        <authorList>
            <person name="You X.Y."/>
            <person name="Liu C."/>
            <person name="Wang S.Y."/>
            <person name="Jiang C.Y."/>
            <person name="Shah S.A."/>
            <person name="Prangishvili D."/>
            <person name="Liu S.J."/>
            <person name="Garrett R.A."/>
        </authorList>
    </citation>
    <scope>NUCLEOTIDE SEQUENCE</scope>
    <source>
        <strain>W1</strain>
    </source>
</reference>
<proteinExistence type="inferred from homology"/>
<dbReference type="PANTHER" id="PTHR13097">
    <property type="entry name" value="TRANSCRIPTION INITIATION FACTOR IIE, ALPHA SUBUNIT"/>
    <property type="match status" value="1"/>
</dbReference>
<dbReference type="InterPro" id="IPR024550">
    <property type="entry name" value="TFIIEa/SarR/Rpc3_HTH_dom"/>
</dbReference>
<dbReference type="KEGG" id="aho:Ahos_0809"/>
<feature type="domain" description="HTH TFE/IIEalpha-type" evidence="6">
    <location>
        <begin position="5"/>
        <end position="89"/>
    </location>
</feature>
<dbReference type="eggNOG" id="arCOG04270">
    <property type="taxonomic scope" value="Archaea"/>
</dbReference>
<dbReference type="InterPro" id="IPR039997">
    <property type="entry name" value="TFE"/>
</dbReference>
<dbReference type="Proteomes" id="UP000008458">
    <property type="component" value="Chromosome"/>
</dbReference>
<dbReference type="GO" id="GO:0006355">
    <property type="term" value="P:regulation of DNA-templated transcription"/>
    <property type="evidence" value="ECO:0007669"/>
    <property type="project" value="UniProtKB-UniRule"/>
</dbReference>
<dbReference type="Gene3D" id="1.10.10.10">
    <property type="entry name" value="Winged helix-like DNA-binding domain superfamily/Winged helix DNA-binding domain"/>
    <property type="match status" value="1"/>
</dbReference>
<dbReference type="PIRSF" id="PIRSF006373">
    <property type="entry name" value="TF_E_archaea"/>
    <property type="match status" value="1"/>
</dbReference>
<dbReference type="AlphaFoldDB" id="F4B818"/>
<keyword evidence="2 4" id="KW-0238">DNA-binding</keyword>
<dbReference type="Pfam" id="PF02002">
    <property type="entry name" value="TFIIE_alpha"/>
    <property type="match status" value="1"/>
</dbReference>
<comment type="function">
    <text evidence="4">Transcription factor that plays a role in the activation of archaeal genes transcribed by RNA polymerase. Facilitates transcription initiation by enhancing TATA-box recognition by TATA-box-binding protein (Tbp), and transcription factor B (Tfb) and RNA polymerase recruitment. Not absolutely required for transcription in vitro, but particularly important in cases where Tbp or Tfb function is not optimal. It dynamically alters the nucleic acid-binding properties of RNA polymerases by stabilizing the initiation complex and destabilizing elongation complexes. Seems to translocate with the RNA polymerase following initiation and acts by binding to the non template strand of the transcription bubble in elongation complexes.</text>
</comment>
<comment type="similarity">
    <text evidence="4">Belongs to the TFE family.</text>
</comment>
<evidence type="ECO:0000256" key="3">
    <source>
        <dbReference type="ARBA" id="ARBA00023163"/>
    </source>
</evidence>
<reference evidence="7 8" key="1">
    <citation type="journal article" date="2011" name="Extremophiles">
        <title>Genomic analysis of Acidianus hospitalis W1 a host for studying crenarchaeal virus and plasmid life cycles.</title>
        <authorList>
            <person name="You X.Y."/>
            <person name="Liu C."/>
            <person name="Wang S.Y."/>
            <person name="Jiang C.Y."/>
            <person name="Shah S.A."/>
            <person name="Prangishvili D."/>
            <person name="She Q."/>
            <person name="Liu S.J."/>
            <person name="Garrett R.A."/>
        </authorList>
    </citation>
    <scope>NUCLEOTIDE SEQUENCE [LARGE SCALE GENOMIC DNA]</scope>
    <source>
        <strain evidence="7 8">W1</strain>
    </source>
</reference>
<dbReference type="GO" id="GO:0003677">
    <property type="term" value="F:DNA binding"/>
    <property type="evidence" value="ECO:0007669"/>
    <property type="project" value="UniProtKB-KW"/>
</dbReference>
<sequence>MTSNVDELILNLAKSLLGEEYTELLEFLLNKKTEMTDDEIANELGIKVNEIRKKLYALADQGLVSYRKSRDKDTGWYIYYWKVNTEQINEILLNRKREILEKLKARLEYESNNEFYMCPEDKSKYTFDEAFENEFKCPKCGSQLIYYDSSKVRQVLEKKINELQEEIDKETKLGAKSS</sequence>
<evidence type="ECO:0000259" key="6">
    <source>
        <dbReference type="PROSITE" id="PS51344"/>
    </source>
</evidence>
<dbReference type="SUPFAM" id="SSF46785">
    <property type="entry name" value="Winged helix' DNA-binding domain"/>
    <property type="match status" value="1"/>
</dbReference>
<dbReference type="InterPro" id="IPR036388">
    <property type="entry name" value="WH-like_DNA-bd_sf"/>
</dbReference>
<accession>F4B818</accession>
<dbReference type="HAMAP" id="MF_01909">
    <property type="entry name" value="TFE_arch"/>
    <property type="match status" value="1"/>
</dbReference>
<dbReference type="PROSITE" id="PS51344">
    <property type="entry name" value="HTH_TFE_IIE"/>
    <property type="match status" value="1"/>
</dbReference>
<dbReference type="EMBL" id="CP002535">
    <property type="protein sequence ID" value="AEE93695.1"/>
    <property type="molecule type" value="Genomic_DNA"/>
</dbReference>
<comment type="subunit">
    <text evidence="4">Monomer. Interaction with RNA polymerase subunits RpoF and RpoE is necessary for Tfe stimulatory transcription activity. Able to interact with Tbp and RNA polymerase in the absence of DNA promoter. Interacts both with the preinitiation and elongation complexes.</text>
</comment>
<evidence type="ECO:0000256" key="2">
    <source>
        <dbReference type="ARBA" id="ARBA00023125"/>
    </source>
</evidence>
<dbReference type="InterPro" id="IPR002853">
    <property type="entry name" value="TFIIE_asu"/>
</dbReference>
<dbReference type="SMART" id="SM00531">
    <property type="entry name" value="TFIIE"/>
    <property type="match status" value="1"/>
</dbReference>
<keyword evidence="3 4" id="KW-0804">Transcription</keyword>
<protein>
    <recommendedName>
        <fullName evidence="4 5">Transcription factor E</fullName>
        <shortName evidence="4">TFE</shortName>
    </recommendedName>
    <alternativeName>
        <fullName evidence="4">TFIIE subunit alpha homolog</fullName>
    </alternativeName>
    <alternativeName>
        <fullName evidence="4">Transcription initiation factor TFIIE</fullName>
    </alternativeName>
</protein>
<evidence type="ECO:0000256" key="5">
    <source>
        <dbReference type="NCBIfam" id="TIGR00373"/>
    </source>
</evidence>
<comment type="domain">
    <text evidence="4">The winged helix domain is involved in binding to DNA in the preinitiation complex.</text>
</comment>
<organism evidence="7 8">
    <name type="scientific">Acidianus hospitalis (strain W1)</name>
    <dbReference type="NCBI Taxonomy" id="933801"/>
    <lineage>
        <taxon>Archaea</taxon>
        <taxon>Thermoproteota</taxon>
        <taxon>Thermoprotei</taxon>
        <taxon>Sulfolobales</taxon>
        <taxon>Sulfolobaceae</taxon>
        <taxon>Acidianus</taxon>
    </lineage>
</organism>
<dbReference type="InterPro" id="IPR017919">
    <property type="entry name" value="TFIIE/TFIIEa_HTH"/>
</dbReference>
<evidence type="ECO:0000313" key="8">
    <source>
        <dbReference type="Proteomes" id="UP000008458"/>
    </source>
</evidence>
<dbReference type="PANTHER" id="PTHR13097:SF7">
    <property type="entry name" value="GENERAL TRANSCRIPTION FACTOR IIE SUBUNIT 1"/>
    <property type="match status" value="1"/>
</dbReference>
<keyword evidence="1 4" id="KW-0805">Transcription regulation</keyword>
<dbReference type="InterPro" id="IPR036390">
    <property type="entry name" value="WH_DNA-bd_sf"/>
</dbReference>